<comment type="caution">
    <text evidence="1">The sequence shown here is derived from an EMBL/GenBank/DDBJ whole genome shotgun (WGS) entry which is preliminary data.</text>
</comment>
<gene>
    <name evidence="1" type="ORF">I551_8783</name>
</gene>
<organism evidence="1 2">
    <name type="scientific">Mycobacterium ulcerans str. Harvey</name>
    <dbReference type="NCBI Taxonomy" id="1299332"/>
    <lineage>
        <taxon>Bacteria</taxon>
        <taxon>Bacillati</taxon>
        <taxon>Actinomycetota</taxon>
        <taxon>Actinomycetes</taxon>
        <taxon>Mycobacteriales</taxon>
        <taxon>Mycobacteriaceae</taxon>
        <taxon>Mycobacterium</taxon>
        <taxon>Mycobacterium ulcerans group</taxon>
    </lineage>
</organism>
<reference evidence="1 2" key="1">
    <citation type="submission" date="2014-01" db="EMBL/GenBank/DDBJ databases">
        <authorList>
            <person name="Dobos K."/>
            <person name="Lenaerts A."/>
            <person name="Ordway D."/>
            <person name="DeGroote M.A."/>
            <person name="Parker T."/>
            <person name="Sizemore C."/>
            <person name="Tallon L.J."/>
            <person name="Sadzewicz L.K."/>
            <person name="Sengamalay N."/>
            <person name="Fraser C.M."/>
            <person name="Hine E."/>
            <person name="Shefchek K.A."/>
            <person name="Das S.P."/>
            <person name="Tettelin H."/>
        </authorList>
    </citation>
    <scope>NUCLEOTIDE SEQUENCE [LARGE SCALE GENOMIC DNA]</scope>
    <source>
        <strain evidence="1 2">Harvey</strain>
    </source>
</reference>
<evidence type="ECO:0000313" key="1">
    <source>
        <dbReference type="EMBL" id="EUA93963.1"/>
    </source>
</evidence>
<dbReference type="EMBL" id="JAOL01000029">
    <property type="protein sequence ID" value="EUA93963.1"/>
    <property type="molecule type" value="Genomic_DNA"/>
</dbReference>
<name>A0ABN0R9Y0_MYCUL</name>
<sequence>MSALVVEDMARISSAHHRPWEPWLHAFPLIDSADQVFAEFG</sequence>
<dbReference type="Proteomes" id="UP000020681">
    <property type="component" value="Unassembled WGS sequence"/>
</dbReference>
<keyword evidence="2" id="KW-1185">Reference proteome</keyword>
<protein>
    <submittedName>
        <fullName evidence="1">Uncharacterized protein</fullName>
    </submittedName>
</protein>
<accession>A0ABN0R9Y0</accession>
<proteinExistence type="predicted"/>
<feature type="non-terminal residue" evidence="1">
    <location>
        <position position="41"/>
    </location>
</feature>
<evidence type="ECO:0000313" key="2">
    <source>
        <dbReference type="Proteomes" id="UP000020681"/>
    </source>
</evidence>